<sequence length="126" mass="13625">MVHANLERKNYDALPAAVGPYSHAVKSGNMLYLSGFTAFGTAAQGKSMAEQAEAIFTQIKAVAEAEGIGMRSLVKVTTFVTDFSEIKELRPVLLRNYDGLPASSLVEVSKLFSPELNIEIEAIFAL</sequence>
<comment type="caution">
    <text evidence="2">The sequence shown here is derived from an EMBL/GenBank/DDBJ whole genome shotgun (WGS) entry which is preliminary data.</text>
</comment>
<evidence type="ECO:0000313" key="2">
    <source>
        <dbReference type="EMBL" id="NWB96758.1"/>
    </source>
</evidence>
<dbReference type="Proteomes" id="UP000539985">
    <property type="component" value="Unassembled WGS sequence"/>
</dbReference>
<comment type="similarity">
    <text evidence="1">Belongs to the RutC family.</text>
</comment>
<dbReference type="CDD" id="cd00448">
    <property type="entry name" value="YjgF_YER057c_UK114_family"/>
    <property type="match status" value="1"/>
</dbReference>
<evidence type="ECO:0000313" key="3">
    <source>
        <dbReference type="Proteomes" id="UP000539985"/>
    </source>
</evidence>
<reference evidence="2 3" key="1">
    <citation type="submission" date="2020-04" db="EMBL/GenBank/DDBJ databases">
        <title>Molecular characterization of pseudomonads from Agaricus bisporus reveal novel blotch 2 pathogens in Western Europe.</title>
        <authorList>
            <person name="Taparia T."/>
            <person name="Krijger M."/>
            <person name="Haynes E."/>
            <person name="Elpinstone J.G."/>
            <person name="Noble R."/>
            <person name="Van Der Wolf J."/>
        </authorList>
    </citation>
    <scope>NUCLEOTIDE SEQUENCE [LARGE SCALE GENOMIC DNA]</scope>
    <source>
        <strain evidence="2 3">H7001</strain>
    </source>
</reference>
<accession>A0A7Y7XBB8</accession>
<dbReference type="Pfam" id="PF01042">
    <property type="entry name" value="Ribonuc_L-PSP"/>
    <property type="match status" value="1"/>
</dbReference>
<proteinExistence type="inferred from homology"/>
<dbReference type="GO" id="GO:0019239">
    <property type="term" value="F:deaminase activity"/>
    <property type="evidence" value="ECO:0007669"/>
    <property type="project" value="TreeGrafter"/>
</dbReference>
<dbReference type="Gene3D" id="3.30.1330.40">
    <property type="entry name" value="RutC-like"/>
    <property type="match status" value="1"/>
</dbReference>
<dbReference type="RefSeq" id="WP_177092051.1">
    <property type="nucleotide sequence ID" value="NZ_JACAOS010000003.1"/>
</dbReference>
<gene>
    <name evidence="2" type="ORF">HX882_12715</name>
</gene>
<evidence type="ECO:0000256" key="1">
    <source>
        <dbReference type="ARBA" id="ARBA00010552"/>
    </source>
</evidence>
<dbReference type="AlphaFoldDB" id="A0A7Y7XBB8"/>
<organism evidence="2 3">
    <name type="scientific">Pseudomonas gingeri</name>
    <dbReference type="NCBI Taxonomy" id="117681"/>
    <lineage>
        <taxon>Bacteria</taxon>
        <taxon>Pseudomonadati</taxon>
        <taxon>Pseudomonadota</taxon>
        <taxon>Gammaproteobacteria</taxon>
        <taxon>Pseudomonadales</taxon>
        <taxon>Pseudomonadaceae</taxon>
        <taxon>Pseudomonas</taxon>
    </lineage>
</organism>
<dbReference type="EMBL" id="JACAQB010000006">
    <property type="protein sequence ID" value="NWB96758.1"/>
    <property type="molecule type" value="Genomic_DNA"/>
</dbReference>
<dbReference type="SUPFAM" id="SSF55298">
    <property type="entry name" value="YjgF-like"/>
    <property type="match status" value="1"/>
</dbReference>
<dbReference type="InterPro" id="IPR035959">
    <property type="entry name" value="RutC-like_sf"/>
</dbReference>
<dbReference type="InterPro" id="IPR006175">
    <property type="entry name" value="YjgF/YER057c/UK114"/>
</dbReference>
<protein>
    <submittedName>
        <fullName evidence="2">RidA family protein</fullName>
    </submittedName>
</protein>
<dbReference type="PANTHER" id="PTHR11803:SF58">
    <property type="entry name" value="PROTEIN HMF1-RELATED"/>
    <property type="match status" value="1"/>
</dbReference>
<dbReference type="GO" id="GO:0005829">
    <property type="term" value="C:cytosol"/>
    <property type="evidence" value="ECO:0007669"/>
    <property type="project" value="TreeGrafter"/>
</dbReference>
<name>A0A7Y7XBB8_9PSED</name>
<dbReference type="PANTHER" id="PTHR11803">
    <property type="entry name" value="2-IMINOBUTANOATE/2-IMINOPROPANOATE DEAMINASE RIDA"/>
    <property type="match status" value="1"/>
</dbReference>